<evidence type="ECO:0000256" key="3">
    <source>
        <dbReference type="ARBA" id="ARBA00022692"/>
    </source>
</evidence>
<keyword evidence="9" id="KW-1185">Reference proteome</keyword>
<dbReference type="Gene3D" id="3.30.450.20">
    <property type="entry name" value="PAS domain"/>
    <property type="match status" value="2"/>
</dbReference>
<evidence type="ECO:0000256" key="6">
    <source>
        <dbReference type="SAM" id="Phobius"/>
    </source>
</evidence>
<keyword evidence="4 6" id="KW-1133">Transmembrane helix</keyword>
<feature type="domain" description="Histidine kinase" evidence="7">
    <location>
        <begin position="335"/>
        <end position="551"/>
    </location>
</feature>
<gene>
    <name evidence="8" type="ORF">LMG8286_01412</name>
</gene>
<evidence type="ECO:0000256" key="5">
    <source>
        <dbReference type="ARBA" id="ARBA00023136"/>
    </source>
</evidence>
<dbReference type="Gene3D" id="3.30.565.10">
    <property type="entry name" value="Histidine kinase-like ATPase, C-terminal domain"/>
    <property type="match status" value="1"/>
</dbReference>
<evidence type="ECO:0000259" key="7">
    <source>
        <dbReference type="PROSITE" id="PS50109"/>
    </source>
</evidence>
<dbReference type="Gene3D" id="1.10.287.130">
    <property type="match status" value="1"/>
</dbReference>
<dbReference type="InterPro" id="IPR005467">
    <property type="entry name" value="His_kinase_dom"/>
</dbReference>
<dbReference type="SMART" id="SM00387">
    <property type="entry name" value="HATPase_c"/>
    <property type="match status" value="1"/>
</dbReference>
<dbReference type="InterPro" id="IPR033479">
    <property type="entry name" value="dCache_1"/>
</dbReference>
<comment type="caution">
    <text evidence="8">The sequence shown here is derived from an EMBL/GenBank/DDBJ whole genome shotgun (WGS) entry which is preliminary data.</text>
</comment>
<accession>A0ABN7KA49</accession>
<evidence type="ECO:0000313" key="9">
    <source>
        <dbReference type="Proteomes" id="UP000789359"/>
    </source>
</evidence>
<dbReference type="InterPro" id="IPR003594">
    <property type="entry name" value="HATPase_dom"/>
</dbReference>
<protein>
    <recommendedName>
        <fullName evidence="7">Histidine kinase domain-containing protein</fullName>
    </recommendedName>
</protein>
<dbReference type="PANTHER" id="PTHR43065:SF42">
    <property type="entry name" value="TWO-COMPONENT SENSOR PPRA"/>
    <property type="match status" value="1"/>
</dbReference>
<evidence type="ECO:0000313" key="8">
    <source>
        <dbReference type="EMBL" id="CAD7288626.1"/>
    </source>
</evidence>
<evidence type="ECO:0000256" key="2">
    <source>
        <dbReference type="ARBA" id="ARBA00022475"/>
    </source>
</evidence>
<evidence type="ECO:0000256" key="1">
    <source>
        <dbReference type="ARBA" id="ARBA00004651"/>
    </source>
</evidence>
<keyword evidence="2" id="KW-1003">Cell membrane</keyword>
<name>A0ABN7KA49_9BACT</name>
<dbReference type="PROSITE" id="PS50109">
    <property type="entry name" value="HIS_KIN"/>
    <property type="match status" value="1"/>
</dbReference>
<dbReference type="Pfam" id="PF02743">
    <property type="entry name" value="dCache_1"/>
    <property type="match status" value="1"/>
</dbReference>
<comment type="subcellular location">
    <subcellularLocation>
        <location evidence="1">Cell membrane</location>
        <topology evidence="1">Multi-pass membrane protein</topology>
    </subcellularLocation>
</comment>
<reference evidence="8 9" key="1">
    <citation type="submission" date="2020-11" db="EMBL/GenBank/DDBJ databases">
        <authorList>
            <person name="Peeters C."/>
        </authorList>
    </citation>
    <scope>NUCLEOTIDE SEQUENCE [LARGE SCALE GENOMIC DNA]</scope>
    <source>
        <strain evidence="8 9">LMG 8286</strain>
    </source>
</reference>
<dbReference type="Pfam" id="PF02518">
    <property type="entry name" value="HATPase_c"/>
    <property type="match status" value="1"/>
</dbReference>
<dbReference type="InterPro" id="IPR036890">
    <property type="entry name" value="HATPase_C_sf"/>
</dbReference>
<feature type="transmembrane region" description="Helical" evidence="6">
    <location>
        <begin position="285"/>
        <end position="306"/>
    </location>
</feature>
<sequence>MKRLFSYSKSVDFKLYVVIILASLLFLVFGVKFYHEVKTQLVNLSDVNKITTAQNIVKSFDAWINERTNALSVISKIIENSYLLDDENELNSILKTMLVVSKNFDMVQILKNDGEIYVNGERYKDESVVPKSERTNLLWYIQTIQTNAPTINYMPNHTILKVPTLNICVPNHKNSDVVAVLCGVVKLEDIFTNIKNFELAQNVYAFLLTHNGEILTKMDNEDTKNKIEYRTKEMFLNQSDVSGFTIDSSFISLSEIPDLNWYIGVGASESRQMSEILAFAQKNSLTLLSAFILLILFANFLHNYMYKRVRDKNREYEILLEHKAKMAETGELIAGINHQFIQPVNSLNIMISSLLMLEQEGNLDKTMLREILRSGEGSVKMLKDTIEIFRNFYKTSENIDSFSLKQSIKNLLMLMHTELSRANVSVVVTEFDDVLLRQKDNIIQQILLILIHNAKDAVVERYADDITKRQIILDAKIDEMQCRICVIESGIGVSKGMVDKIFNAPKTTKKTGNGIGLYFGKKLANEKINGDIVLKQMANPTIFELSFQRNLENLI</sequence>
<proteinExistence type="predicted"/>
<dbReference type="SUPFAM" id="SSF55874">
    <property type="entry name" value="ATPase domain of HSP90 chaperone/DNA topoisomerase II/histidine kinase"/>
    <property type="match status" value="1"/>
</dbReference>
<dbReference type="PANTHER" id="PTHR43065">
    <property type="entry name" value="SENSOR HISTIDINE KINASE"/>
    <property type="match status" value="1"/>
</dbReference>
<evidence type="ECO:0000256" key="4">
    <source>
        <dbReference type="ARBA" id="ARBA00022989"/>
    </source>
</evidence>
<keyword evidence="3 6" id="KW-0812">Transmembrane</keyword>
<dbReference type="Proteomes" id="UP000789359">
    <property type="component" value="Unassembled WGS sequence"/>
</dbReference>
<organism evidence="8 9">
    <name type="scientific">Campylobacter suis</name>
    <dbReference type="NCBI Taxonomy" id="2790657"/>
    <lineage>
        <taxon>Bacteria</taxon>
        <taxon>Pseudomonadati</taxon>
        <taxon>Campylobacterota</taxon>
        <taxon>Epsilonproteobacteria</taxon>
        <taxon>Campylobacterales</taxon>
        <taxon>Campylobacteraceae</taxon>
        <taxon>Campylobacter</taxon>
    </lineage>
</organism>
<keyword evidence="5 6" id="KW-0472">Membrane</keyword>
<dbReference type="EMBL" id="CAJHOE010000004">
    <property type="protein sequence ID" value="CAD7288626.1"/>
    <property type="molecule type" value="Genomic_DNA"/>
</dbReference>